<organism evidence="2">
    <name type="scientific">uncultured Rubrobacteraceae bacterium</name>
    <dbReference type="NCBI Taxonomy" id="349277"/>
    <lineage>
        <taxon>Bacteria</taxon>
        <taxon>Bacillati</taxon>
        <taxon>Actinomycetota</taxon>
        <taxon>Rubrobacteria</taxon>
        <taxon>Rubrobacterales</taxon>
        <taxon>Rubrobacteraceae</taxon>
        <taxon>environmental samples</taxon>
    </lineage>
</organism>
<feature type="compositionally biased region" description="Basic residues" evidence="1">
    <location>
        <begin position="97"/>
        <end position="107"/>
    </location>
</feature>
<evidence type="ECO:0000256" key="1">
    <source>
        <dbReference type="SAM" id="MobiDB-lite"/>
    </source>
</evidence>
<dbReference type="GO" id="GO:0004170">
    <property type="term" value="F:dUTP diphosphatase activity"/>
    <property type="evidence" value="ECO:0007669"/>
    <property type="project" value="UniProtKB-EC"/>
</dbReference>
<keyword evidence="2" id="KW-0378">Hydrolase</keyword>
<feature type="compositionally biased region" description="Basic and acidic residues" evidence="1">
    <location>
        <begin position="26"/>
        <end position="38"/>
    </location>
</feature>
<dbReference type="EMBL" id="CADCVH010000001">
    <property type="protein sequence ID" value="CAA9442766.1"/>
    <property type="molecule type" value="Genomic_DNA"/>
</dbReference>
<feature type="non-terminal residue" evidence="2">
    <location>
        <position position="130"/>
    </location>
</feature>
<name>A0A6J4QGN8_9ACTN</name>
<protein>
    <submittedName>
        <fullName evidence="2">Deoxyuridine 5'-triphosphate nucleotidohydrolase</fullName>
        <ecNumber evidence="2">3.6.1.23</ecNumber>
    </submittedName>
</protein>
<accession>A0A6J4QGN8</accession>
<reference evidence="2" key="1">
    <citation type="submission" date="2020-02" db="EMBL/GenBank/DDBJ databases">
        <authorList>
            <person name="Meier V. D."/>
        </authorList>
    </citation>
    <scope>NUCLEOTIDE SEQUENCE</scope>
    <source>
        <strain evidence="2">AVDCRST_MAG02</strain>
    </source>
</reference>
<dbReference type="AlphaFoldDB" id="A0A6J4QGN8"/>
<feature type="compositionally biased region" description="Basic and acidic residues" evidence="1">
    <location>
        <begin position="79"/>
        <end position="96"/>
    </location>
</feature>
<feature type="compositionally biased region" description="Basic residues" evidence="1">
    <location>
        <begin position="51"/>
        <end position="65"/>
    </location>
</feature>
<feature type="non-terminal residue" evidence="2">
    <location>
        <position position="1"/>
    </location>
</feature>
<evidence type="ECO:0000313" key="2">
    <source>
        <dbReference type="EMBL" id="CAA9442766.1"/>
    </source>
</evidence>
<sequence length="130" mass="13736">AGARGGCRVRPARGRGGGASARQSRGRADRDLGRDPGRLRGAGVAAERACGKARHLPGQRARAHRLGVPGRAPGPPHKPRPEGDLRGRAGDEDRPTRPRPGRRRRLCAGRATGGRNRRQGGGGLRFVRGL</sequence>
<dbReference type="EC" id="3.6.1.23" evidence="2"/>
<gene>
    <name evidence="2" type="ORF">AVDCRST_MAG02-223</name>
</gene>
<proteinExistence type="predicted"/>
<feature type="region of interest" description="Disordered" evidence="1">
    <location>
        <begin position="1"/>
        <end position="130"/>
    </location>
</feature>